<dbReference type="KEGG" id="geo:Geob_3198"/>
<evidence type="ECO:0000313" key="2">
    <source>
        <dbReference type="EMBL" id="ACM21541.1"/>
    </source>
</evidence>
<sequence>MKRQTHTANKRVMVGIGLLLLGSVGPSTWLQCYGAEGTGLDTWLNGRWSGQVQTPGGNRPITIEINPGRPGGRDKVMKYADPRGCTIEVQYTADVGDRGASYTVTSSNGGFCDNLLQGSLSLEKQGDSKLSYGMKYKDRKSVQSSEEGVLNRAR</sequence>
<dbReference type="Proteomes" id="UP000007721">
    <property type="component" value="Chromosome"/>
</dbReference>
<proteinExistence type="predicted"/>
<dbReference type="HOGENOM" id="CLU_1701726_0_0_7"/>
<evidence type="ECO:0000313" key="3">
    <source>
        <dbReference type="Proteomes" id="UP000007721"/>
    </source>
</evidence>
<dbReference type="EMBL" id="CP001390">
    <property type="protein sequence ID" value="ACM21541.1"/>
    <property type="molecule type" value="Genomic_DNA"/>
</dbReference>
<name>B9M486_GEODF</name>
<accession>B9M486</accession>
<organism evidence="2 3">
    <name type="scientific">Geotalea daltonii (strain DSM 22248 / JCM 15807 / FRC-32)</name>
    <name type="common">Geobacter daltonii</name>
    <dbReference type="NCBI Taxonomy" id="316067"/>
    <lineage>
        <taxon>Bacteria</taxon>
        <taxon>Pseudomonadati</taxon>
        <taxon>Thermodesulfobacteriota</taxon>
        <taxon>Desulfuromonadia</taxon>
        <taxon>Geobacterales</taxon>
        <taxon>Geobacteraceae</taxon>
        <taxon>Geotalea</taxon>
    </lineage>
</organism>
<reference evidence="2 3" key="1">
    <citation type="submission" date="2009-01" db="EMBL/GenBank/DDBJ databases">
        <title>Complete sequence of Geobacter sp. FRC-32.</title>
        <authorList>
            <consortium name="US DOE Joint Genome Institute"/>
            <person name="Lucas S."/>
            <person name="Copeland A."/>
            <person name="Lapidus A."/>
            <person name="Glavina del Rio T."/>
            <person name="Dalin E."/>
            <person name="Tice H."/>
            <person name="Bruce D."/>
            <person name="Goodwin L."/>
            <person name="Pitluck S."/>
            <person name="Saunders E."/>
            <person name="Brettin T."/>
            <person name="Detter J.C."/>
            <person name="Han C."/>
            <person name="Larimer F."/>
            <person name="Land M."/>
            <person name="Hauser L."/>
            <person name="Kyrpides N."/>
            <person name="Ovchinnikova G."/>
            <person name="Kostka J."/>
            <person name="Richardson P."/>
        </authorList>
    </citation>
    <scope>NUCLEOTIDE SEQUENCE [LARGE SCALE GENOMIC DNA]</scope>
    <source>
        <strain evidence="3">DSM 22248 / JCM 15807 / FRC-32</strain>
    </source>
</reference>
<evidence type="ECO:0000256" key="1">
    <source>
        <dbReference type="SAM" id="MobiDB-lite"/>
    </source>
</evidence>
<dbReference type="OrthoDB" id="5959267at2"/>
<protein>
    <submittedName>
        <fullName evidence="2">Uncharacterized protein</fullName>
    </submittedName>
</protein>
<gene>
    <name evidence="2" type="ordered locus">Geob_3198</name>
</gene>
<dbReference type="AlphaFoldDB" id="B9M486"/>
<keyword evidence="3" id="KW-1185">Reference proteome</keyword>
<dbReference type="RefSeq" id="WP_012648269.1">
    <property type="nucleotide sequence ID" value="NC_011979.1"/>
</dbReference>
<feature type="region of interest" description="Disordered" evidence="1">
    <location>
        <begin position="133"/>
        <end position="154"/>
    </location>
</feature>
<dbReference type="STRING" id="316067.Geob_3198"/>